<gene>
    <name evidence="8" type="ORF">BDV96DRAFT_576243</name>
</gene>
<name>A0A6A5Z698_9PLEO</name>
<feature type="compositionally biased region" description="Low complexity" evidence="5">
    <location>
        <begin position="39"/>
        <end position="50"/>
    </location>
</feature>
<feature type="region of interest" description="Disordered" evidence="5">
    <location>
        <begin position="1"/>
        <end position="182"/>
    </location>
</feature>
<evidence type="ECO:0000256" key="6">
    <source>
        <dbReference type="SAM" id="Phobius"/>
    </source>
</evidence>
<evidence type="ECO:0000313" key="9">
    <source>
        <dbReference type="Proteomes" id="UP000799770"/>
    </source>
</evidence>
<keyword evidence="4 6" id="KW-0472">Membrane</keyword>
<dbReference type="Proteomes" id="UP000799770">
    <property type="component" value="Unassembled WGS sequence"/>
</dbReference>
<organism evidence="8 9">
    <name type="scientific">Lophiotrema nucula</name>
    <dbReference type="NCBI Taxonomy" id="690887"/>
    <lineage>
        <taxon>Eukaryota</taxon>
        <taxon>Fungi</taxon>
        <taxon>Dikarya</taxon>
        <taxon>Ascomycota</taxon>
        <taxon>Pezizomycotina</taxon>
        <taxon>Dothideomycetes</taxon>
        <taxon>Pleosporomycetidae</taxon>
        <taxon>Pleosporales</taxon>
        <taxon>Lophiotremataceae</taxon>
        <taxon>Lophiotrema</taxon>
    </lineage>
</organism>
<dbReference type="EMBL" id="ML977324">
    <property type="protein sequence ID" value="KAF2114980.1"/>
    <property type="molecule type" value="Genomic_DNA"/>
</dbReference>
<dbReference type="GO" id="GO:0006506">
    <property type="term" value="P:GPI anchor biosynthetic process"/>
    <property type="evidence" value="ECO:0007669"/>
    <property type="project" value="TreeGrafter"/>
</dbReference>
<feature type="domain" description="PIG-P" evidence="7">
    <location>
        <begin position="205"/>
        <end position="368"/>
    </location>
</feature>
<dbReference type="OrthoDB" id="690928at2759"/>
<dbReference type="InterPro" id="IPR013717">
    <property type="entry name" value="PIG-P"/>
</dbReference>
<dbReference type="PANTHER" id="PTHR46346">
    <property type="entry name" value="PHOSPHATIDYLINOSITOL N-ACETYLGLUCOSAMINYLTRANSFERASE SUBUNIT P"/>
    <property type="match status" value="1"/>
</dbReference>
<dbReference type="GO" id="GO:0005783">
    <property type="term" value="C:endoplasmic reticulum"/>
    <property type="evidence" value="ECO:0007669"/>
    <property type="project" value="TreeGrafter"/>
</dbReference>
<evidence type="ECO:0000313" key="8">
    <source>
        <dbReference type="EMBL" id="KAF2114980.1"/>
    </source>
</evidence>
<dbReference type="InterPro" id="IPR052263">
    <property type="entry name" value="GPI_Anchor_Biosynth"/>
</dbReference>
<evidence type="ECO:0000256" key="1">
    <source>
        <dbReference type="ARBA" id="ARBA00004141"/>
    </source>
</evidence>
<accession>A0A6A5Z698</accession>
<keyword evidence="3 6" id="KW-1133">Transmembrane helix</keyword>
<feature type="transmembrane region" description="Helical" evidence="6">
    <location>
        <begin position="208"/>
        <end position="227"/>
    </location>
</feature>
<dbReference type="AlphaFoldDB" id="A0A6A5Z698"/>
<keyword evidence="2 6" id="KW-0812">Transmembrane</keyword>
<feature type="compositionally biased region" description="Polar residues" evidence="5">
    <location>
        <begin position="15"/>
        <end position="24"/>
    </location>
</feature>
<reference evidence="8" key="1">
    <citation type="journal article" date="2020" name="Stud. Mycol.">
        <title>101 Dothideomycetes genomes: a test case for predicting lifestyles and emergence of pathogens.</title>
        <authorList>
            <person name="Haridas S."/>
            <person name="Albert R."/>
            <person name="Binder M."/>
            <person name="Bloem J."/>
            <person name="Labutti K."/>
            <person name="Salamov A."/>
            <person name="Andreopoulos B."/>
            <person name="Baker S."/>
            <person name="Barry K."/>
            <person name="Bills G."/>
            <person name="Bluhm B."/>
            <person name="Cannon C."/>
            <person name="Castanera R."/>
            <person name="Culley D."/>
            <person name="Daum C."/>
            <person name="Ezra D."/>
            <person name="Gonzalez J."/>
            <person name="Henrissat B."/>
            <person name="Kuo A."/>
            <person name="Liang C."/>
            <person name="Lipzen A."/>
            <person name="Lutzoni F."/>
            <person name="Magnuson J."/>
            <person name="Mondo S."/>
            <person name="Nolan M."/>
            <person name="Ohm R."/>
            <person name="Pangilinan J."/>
            <person name="Park H.-J."/>
            <person name="Ramirez L."/>
            <person name="Alfaro M."/>
            <person name="Sun H."/>
            <person name="Tritt A."/>
            <person name="Yoshinaga Y."/>
            <person name="Zwiers L.-H."/>
            <person name="Turgeon B."/>
            <person name="Goodwin S."/>
            <person name="Spatafora J."/>
            <person name="Crous P."/>
            <person name="Grigoriev I."/>
        </authorList>
    </citation>
    <scope>NUCLEOTIDE SEQUENCE</scope>
    <source>
        <strain evidence="8">CBS 627.86</strain>
    </source>
</reference>
<dbReference type="PANTHER" id="PTHR46346:SF1">
    <property type="entry name" value="PHOSPHATIDYLINOSITOL N-ACETYLGLUCOSAMINYLTRANSFERASE SUBUNIT P"/>
    <property type="match status" value="1"/>
</dbReference>
<evidence type="ECO:0000256" key="5">
    <source>
        <dbReference type="SAM" id="MobiDB-lite"/>
    </source>
</evidence>
<proteinExistence type="predicted"/>
<sequence>MPPQSRGNAVPPGFQSKSTPNLPTLRSFDNAPSLPERNVPSPVYRPSRSPTGAEPSTSPSEGASVEDNAQEEGEEQDQFDLKLSSGSDSESEDEKPPTARPLYTSRSHTHLPPHTASTLFPPFYNRPPTPLPPSPSLTSLLRPSFSTQTSRPTTPDSSDVDVPSSTANGINGTGTPGSTTTNLASITKSARHAPNIPRASPKVPTYEYYGFALYLASSAAFLMYILWAYVPSSILHQMGIHYYPNRWWALAVPAWLVVTVLYIYVALASYNTQYLTLPLSSCENLVDECAQVAVIDRRTGKITRDRVVTASTKSEKSAGKGSAAASRRTSFSSYQYGATEDVDWKRLWSIGTDAVMDVPIGGVCEILYGARRESEG</sequence>
<feature type="compositionally biased region" description="Pro residues" evidence="5">
    <location>
        <begin position="124"/>
        <end position="135"/>
    </location>
</feature>
<protein>
    <submittedName>
        <fullName evidence="8">PIG-P-domain-containing protein</fullName>
    </submittedName>
</protein>
<evidence type="ECO:0000256" key="3">
    <source>
        <dbReference type="ARBA" id="ARBA00022989"/>
    </source>
</evidence>
<feature type="compositionally biased region" description="Low complexity" evidence="5">
    <location>
        <begin position="152"/>
        <end position="170"/>
    </location>
</feature>
<feature type="transmembrane region" description="Helical" evidence="6">
    <location>
        <begin position="247"/>
        <end position="267"/>
    </location>
</feature>
<feature type="compositionally biased region" description="Acidic residues" evidence="5">
    <location>
        <begin position="68"/>
        <end position="78"/>
    </location>
</feature>
<evidence type="ECO:0000256" key="4">
    <source>
        <dbReference type="ARBA" id="ARBA00023136"/>
    </source>
</evidence>
<dbReference type="Pfam" id="PF08510">
    <property type="entry name" value="PIG-P"/>
    <property type="match status" value="1"/>
</dbReference>
<comment type="subcellular location">
    <subcellularLocation>
        <location evidence="1">Membrane</location>
        <topology evidence="1">Multi-pass membrane protein</topology>
    </subcellularLocation>
</comment>
<evidence type="ECO:0000259" key="7">
    <source>
        <dbReference type="Pfam" id="PF08510"/>
    </source>
</evidence>
<dbReference type="GO" id="GO:0016020">
    <property type="term" value="C:membrane"/>
    <property type="evidence" value="ECO:0007669"/>
    <property type="project" value="UniProtKB-SubCell"/>
</dbReference>
<evidence type="ECO:0000256" key="2">
    <source>
        <dbReference type="ARBA" id="ARBA00022692"/>
    </source>
</evidence>
<keyword evidence="9" id="KW-1185">Reference proteome</keyword>